<reference evidence="2" key="1">
    <citation type="journal article" date="2020" name="New Phytol.">
        <title>Comparative genomics reveals dynamic genome evolution in host specialist ectomycorrhizal fungi.</title>
        <authorList>
            <person name="Lofgren L.A."/>
            <person name="Nguyen N.H."/>
            <person name="Vilgalys R."/>
            <person name="Ruytinx J."/>
            <person name="Liao H.L."/>
            <person name="Branco S."/>
            <person name="Kuo A."/>
            <person name="LaButti K."/>
            <person name="Lipzen A."/>
            <person name="Andreopoulos W."/>
            <person name="Pangilinan J."/>
            <person name="Riley R."/>
            <person name="Hundley H."/>
            <person name="Na H."/>
            <person name="Barry K."/>
            <person name="Grigoriev I.V."/>
            <person name="Stajich J.E."/>
            <person name="Kennedy P.G."/>
        </authorList>
    </citation>
    <scope>NUCLEOTIDE SEQUENCE</scope>
    <source>
        <strain evidence="2">MN1</strain>
    </source>
</reference>
<evidence type="ECO:0000256" key="1">
    <source>
        <dbReference type="SAM" id="MobiDB-lite"/>
    </source>
</evidence>
<feature type="compositionally biased region" description="Polar residues" evidence="1">
    <location>
        <begin position="273"/>
        <end position="288"/>
    </location>
</feature>
<dbReference type="OrthoDB" id="2693027at2759"/>
<evidence type="ECO:0000313" key="3">
    <source>
        <dbReference type="Proteomes" id="UP000807769"/>
    </source>
</evidence>
<dbReference type="GeneID" id="64633849"/>
<feature type="compositionally biased region" description="Polar residues" evidence="1">
    <location>
        <begin position="439"/>
        <end position="455"/>
    </location>
</feature>
<dbReference type="EMBL" id="JABBWG010000010">
    <property type="protein sequence ID" value="KAG1819091.1"/>
    <property type="molecule type" value="Genomic_DNA"/>
</dbReference>
<keyword evidence="3" id="KW-1185">Reference proteome</keyword>
<accession>A0A9P7JF44</accession>
<feature type="compositionally biased region" description="Polar residues" evidence="1">
    <location>
        <begin position="316"/>
        <end position="357"/>
    </location>
</feature>
<feature type="region of interest" description="Disordered" evidence="1">
    <location>
        <begin position="207"/>
        <end position="288"/>
    </location>
</feature>
<name>A0A9P7JF44_9AGAM</name>
<dbReference type="AlphaFoldDB" id="A0A9P7JF44"/>
<feature type="region of interest" description="Disordered" evidence="1">
    <location>
        <begin position="404"/>
        <end position="489"/>
    </location>
</feature>
<protein>
    <submittedName>
        <fullName evidence="2">Uncharacterized protein</fullName>
    </submittedName>
</protein>
<feature type="region of interest" description="Disordered" evidence="1">
    <location>
        <begin position="28"/>
        <end position="50"/>
    </location>
</feature>
<organism evidence="2 3">
    <name type="scientific">Suillus subaureus</name>
    <dbReference type="NCBI Taxonomy" id="48587"/>
    <lineage>
        <taxon>Eukaryota</taxon>
        <taxon>Fungi</taxon>
        <taxon>Dikarya</taxon>
        <taxon>Basidiomycota</taxon>
        <taxon>Agaricomycotina</taxon>
        <taxon>Agaricomycetes</taxon>
        <taxon>Agaricomycetidae</taxon>
        <taxon>Boletales</taxon>
        <taxon>Suillineae</taxon>
        <taxon>Suillaceae</taxon>
        <taxon>Suillus</taxon>
    </lineage>
</organism>
<evidence type="ECO:0000313" key="2">
    <source>
        <dbReference type="EMBL" id="KAG1819091.1"/>
    </source>
</evidence>
<dbReference type="Proteomes" id="UP000807769">
    <property type="component" value="Unassembled WGS sequence"/>
</dbReference>
<feature type="compositionally biased region" description="Polar residues" evidence="1">
    <location>
        <begin position="229"/>
        <end position="240"/>
    </location>
</feature>
<feature type="compositionally biased region" description="Polar residues" evidence="1">
    <location>
        <begin position="470"/>
        <end position="486"/>
    </location>
</feature>
<feature type="compositionally biased region" description="Pro residues" evidence="1">
    <location>
        <begin position="416"/>
        <end position="425"/>
    </location>
</feature>
<dbReference type="RefSeq" id="XP_041194768.1">
    <property type="nucleotide sequence ID" value="XM_041339833.1"/>
</dbReference>
<sequence length="587" mass="64152">MPALRPQLHQSAHLQTLCQNIIVLPHKDSKKRMEPPPAATHGKGRWGRGGSASIHDLSPASISWQNVPQWTIRLVDFLIEHSADCTILFAMEGKKSANYHGANLSCPLGKDKGEIHSIIVRVVFQDDPVYANWYATNPVEFHDSVANQIGFLQSKFRDICSEFESMGVGIVPIDSEMSENLHCKIQKDFPWYNDLYGIWGSNPSFSAKTSSSKPGADHAGDLFMPTHPARSSQPASSHTHPQPPMSSLNPASGSGSSPQFGSMALPLGAHTPQFGNMGNNTSLKRDYTGNSSMQAAHTALLPISAGGATGPPQFNHAHNTQGASSAGSSPLWNFPQAPSSSHPDSTANSPLQLNYSHLPPGSQSFSCNNYSLAPPDLTNYHDDPCFDDGPLADDMKDLHMDDADEIPHDKENLPSSPSPSPPPSFLSPSCTSIHDGRSSSKSHANQLIMHENSQASSTTSSSRAPLACGWSSSHQGSPTSQTSFSEKLSGRDSVMKCLQTEVQEQVDMLNDDLDSMHSEKLTLYQLKNKRLMVKLNANHQMNEHNFLREEHENKAQEIHLWEADAKALKLEREVMLLCIEYAKLTQK</sequence>
<feature type="compositionally biased region" description="Low complexity" evidence="1">
    <location>
        <begin position="246"/>
        <end position="258"/>
    </location>
</feature>
<comment type="caution">
    <text evidence="2">The sequence shown here is derived from an EMBL/GenBank/DDBJ whole genome shotgun (WGS) entry which is preliminary data.</text>
</comment>
<gene>
    <name evidence="2" type="ORF">BJ212DRAFT_1479206</name>
</gene>
<feature type="region of interest" description="Disordered" evidence="1">
    <location>
        <begin position="303"/>
        <end position="357"/>
    </location>
</feature>
<proteinExistence type="predicted"/>